<evidence type="ECO:0008006" key="3">
    <source>
        <dbReference type="Google" id="ProtNLM"/>
    </source>
</evidence>
<proteinExistence type="predicted"/>
<sequence length="98" mass="10745">MTDTCDLASVRGDVEALLAVRDQITALKDTEAQLRARIEHAMGDAQDGELDGQPIISWRVGAKPRRFNQSAFKAAHPDLFAEFVELGEPARPFKVVAP</sequence>
<accession>A0ABP8ZH33</accession>
<keyword evidence="2" id="KW-1185">Reference proteome</keyword>
<name>A0ABP8ZH33_9ACTN</name>
<protein>
    <recommendedName>
        <fullName evidence="3">DUF222 domain-containing protein</fullName>
    </recommendedName>
</protein>
<dbReference type="EMBL" id="BAABIE010000016">
    <property type="protein sequence ID" value="GAA4756291.1"/>
    <property type="molecule type" value="Genomic_DNA"/>
</dbReference>
<evidence type="ECO:0000313" key="1">
    <source>
        <dbReference type="EMBL" id="GAA4756291.1"/>
    </source>
</evidence>
<organism evidence="1 2">
    <name type="scientific">Gordonia alkaliphila</name>
    <dbReference type="NCBI Taxonomy" id="1053547"/>
    <lineage>
        <taxon>Bacteria</taxon>
        <taxon>Bacillati</taxon>
        <taxon>Actinomycetota</taxon>
        <taxon>Actinomycetes</taxon>
        <taxon>Mycobacteriales</taxon>
        <taxon>Gordoniaceae</taxon>
        <taxon>Gordonia</taxon>
    </lineage>
</organism>
<dbReference type="Proteomes" id="UP001500822">
    <property type="component" value="Unassembled WGS sequence"/>
</dbReference>
<comment type="caution">
    <text evidence="1">The sequence shown here is derived from an EMBL/GenBank/DDBJ whole genome shotgun (WGS) entry which is preliminary data.</text>
</comment>
<gene>
    <name evidence="1" type="ORF">GCM10023217_30210</name>
</gene>
<reference evidence="2" key="1">
    <citation type="journal article" date="2019" name="Int. J. Syst. Evol. Microbiol.">
        <title>The Global Catalogue of Microorganisms (GCM) 10K type strain sequencing project: providing services to taxonomists for standard genome sequencing and annotation.</title>
        <authorList>
            <consortium name="The Broad Institute Genomics Platform"/>
            <consortium name="The Broad Institute Genome Sequencing Center for Infectious Disease"/>
            <person name="Wu L."/>
            <person name="Ma J."/>
        </authorList>
    </citation>
    <scope>NUCLEOTIDE SEQUENCE [LARGE SCALE GENOMIC DNA]</scope>
    <source>
        <strain evidence="2">JCM 18077</strain>
    </source>
</reference>
<evidence type="ECO:0000313" key="2">
    <source>
        <dbReference type="Proteomes" id="UP001500822"/>
    </source>
</evidence>
<dbReference type="RefSeq" id="WP_345314130.1">
    <property type="nucleotide sequence ID" value="NZ_BAABIE010000016.1"/>
</dbReference>